<protein>
    <submittedName>
        <fullName evidence="1">Unannotated protein</fullName>
    </submittedName>
</protein>
<proteinExistence type="predicted"/>
<dbReference type="InterPro" id="IPR021441">
    <property type="entry name" value="DUF3090"/>
</dbReference>
<evidence type="ECO:0000313" key="1">
    <source>
        <dbReference type="EMBL" id="CAB4324586.1"/>
    </source>
</evidence>
<reference evidence="1" key="1">
    <citation type="submission" date="2020-05" db="EMBL/GenBank/DDBJ databases">
        <authorList>
            <person name="Chiriac C."/>
            <person name="Salcher M."/>
            <person name="Ghai R."/>
            <person name="Kavagutti S V."/>
        </authorList>
    </citation>
    <scope>NUCLEOTIDE SEQUENCE</scope>
</reference>
<dbReference type="EMBL" id="CAEMXZ010000175">
    <property type="protein sequence ID" value="CAB4324586.1"/>
    <property type="molecule type" value="Genomic_DNA"/>
</dbReference>
<gene>
    <name evidence="1" type="ORF">UFOPK1392_02361</name>
    <name evidence="2" type="ORF">UFOPK3733_00385</name>
</gene>
<dbReference type="AlphaFoldDB" id="A0A6J5YIL7"/>
<evidence type="ECO:0000313" key="2">
    <source>
        <dbReference type="EMBL" id="CAB4926159.1"/>
    </source>
</evidence>
<dbReference type="EMBL" id="CAFBNC010000011">
    <property type="protein sequence ID" value="CAB4926159.1"/>
    <property type="molecule type" value="Genomic_DNA"/>
</dbReference>
<sequence length="180" mass="19810">MSNSFEFDEPDVVVPGTSGRPGQRTFFLQVIDQSRICSFKVEKQQVAALCEYLEGILTELPRLTGDQIVATPNALEPLGILWVVGRISVAYEEATDRIIIVADELLEFDPDDFDPEFDFEDPEALIAAGLDPSNARFSMTRAQVAAFIAVGNDLVRSGRSQCRLCGHPIDPEGHACPRLN</sequence>
<organism evidence="1">
    <name type="scientific">freshwater metagenome</name>
    <dbReference type="NCBI Taxonomy" id="449393"/>
    <lineage>
        <taxon>unclassified sequences</taxon>
        <taxon>metagenomes</taxon>
        <taxon>ecological metagenomes</taxon>
    </lineage>
</organism>
<dbReference type="Pfam" id="PF11290">
    <property type="entry name" value="DUF3090"/>
    <property type="match status" value="1"/>
</dbReference>
<accession>A0A6J5YIL7</accession>
<dbReference type="NCBIfam" id="TIGR03847">
    <property type="entry name" value="conserved hypothetical protein"/>
    <property type="match status" value="1"/>
</dbReference>
<name>A0A6J5YIL7_9ZZZZ</name>